<organism evidence="1 2">
    <name type="scientific">Papaver atlanticum</name>
    <dbReference type="NCBI Taxonomy" id="357466"/>
    <lineage>
        <taxon>Eukaryota</taxon>
        <taxon>Viridiplantae</taxon>
        <taxon>Streptophyta</taxon>
        <taxon>Embryophyta</taxon>
        <taxon>Tracheophyta</taxon>
        <taxon>Spermatophyta</taxon>
        <taxon>Magnoliopsida</taxon>
        <taxon>Ranunculales</taxon>
        <taxon>Papaveraceae</taxon>
        <taxon>Papaveroideae</taxon>
        <taxon>Papaver</taxon>
    </lineage>
</organism>
<sequence length="75" mass="8348">FAVIGSLFDLVVKFSQEHYSLYCGVGVLDLSGAILRCSILNQHEKDIVAEAVKKRRRARVFDLSGASLRTLLPKQ</sequence>
<comment type="caution">
    <text evidence="1">The sequence shown here is derived from an EMBL/GenBank/DDBJ whole genome shotgun (WGS) entry which is preliminary data.</text>
</comment>
<reference evidence="1" key="1">
    <citation type="submission" date="2022-04" db="EMBL/GenBank/DDBJ databases">
        <title>A functionally conserved STORR gene fusion in Papaver species that diverged 16.8 million years ago.</title>
        <authorList>
            <person name="Catania T."/>
        </authorList>
    </citation>
    <scope>NUCLEOTIDE SEQUENCE</scope>
    <source>
        <strain evidence="1">S-188037</strain>
    </source>
</reference>
<dbReference type="EMBL" id="JAJJMB010012336">
    <property type="protein sequence ID" value="KAI3878022.1"/>
    <property type="molecule type" value="Genomic_DNA"/>
</dbReference>
<gene>
    <name evidence="1" type="ORF">MKW98_008299</name>
</gene>
<protein>
    <submittedName>
        <fullName evidence="1">Uncharacterized protein</fullName>
    </submittedName>
</protein>
<evidence type="ECO:0000313" key="2">
    <source>
        <dbReference type="Proteomes" id="UP001202328"/>
    </source>
</evidence>
<accession>A0AAD4SAG2</accession>
<keyword evidence="2" id="KW-1185">Reference proteome</keyword>
<proteinExistence type="predicted"/>
<dbReference type="Proteomes" id="UP001202328">
    <property type="component" value="Unassembled WGS sequence"/>
</dbReference>
<feature type="non-terminal residue" evidence="1">
    <location>
        <position position="1"/>
    </location>
</feature>
<evidence type="ECO:0000313" key="1">
    <source>
        <dbReference type="EMBL" id="KAI3878022.1"/>
    </source>
</evidence>
<name>A0AAD4SAG2_9MAGN</name>
<dbReference type="AlphaFoldDB" id="A0AAD4SAG2"/>